<dbReference type="Proteomes" id="UP000265520">
    <property type="component" value="Unassembled WGS sequence"/>
</dbReference>
<dbReference type="AlphaFoldDB" id="A0A392UDB0"/>
<evidence type="ECO:0000313" key="3">
    <source>
        <dbReference type="Proteomes" id="UP000265520"/>
    </source>
</evidence>
<organism evidence="2 3">
    <name type="scientific">Trifolium medium</name>
    <dbReference type="NCBI Taxonomy" id="97028"/>
    <lineage>
        <taxon>Eukaryota</taxon>
        <taxon>Viridiplantae</taxon>
        <taxon>Streptophyta</taxon>
        <taxon>Embryophyta</taxon>
        <taxon>Tracheophyta</taxon>
        <taxon>Spermatophyta</taxon>
        <taxon>Magnoliopsida</taxon>
        <taxon>eudicotyledons</taxon>
        <taxon>Gunneridae</taxon>
        <taxon>Pentapetalae</taxon>
        <taxon>rosids</taxon>
        <taxon>fabids</taxon>
        <taxon>Fabales</taxon>
        <taxon>Fabaceae</taxon>
        <taxon>Papilionoideae</taxon>
        <taxon>50 kb inversion clade</taxon>
        <taxon>NPAAA clade</taxon>
        <taxon>Hologalegina</taxon>
        <taxon>IRL clade</taxon>
        <taxon>Trifolieae</taxon>
        <taxon>Trifolium</taxon>
    </lineage>
</organism>
<sequence length="41" mass="4106">MATSSSVPVTSSSAPTTQHPLNTLNLPPIATLGKSLIVTGD</sequence>
<reference evidence="2 3" key="1">
    <citation type="journal article" date="2018" name="Front. Plant Sci.">
        <title>Red Clover (Trifolium pratense) and Zigzag Clover (T. medium) - A Picture of Genomic Similarities and Differences.</title>
        <authorList>
            <person name="Dluhosova J."/>
            <person name="Istvanek J."/>
            <person name="Nedelnik J."/>
            <person name="Repkova J."/>
        </authorList>
    </citation>
    <scope>NUCLEOTIDE SEQUENCE [LARGE SCALE GENOMIC DNA]</scope>
    <source>
        <strain evidence="3">cv. 10/8</strain>
        <tissue evidence="2">Leaf</tissue>
    </source>
</reference>
<feature type="compositionally biased region" description="Low complexity" evidence="1">
    <location>
        <begin position="1"/>
        <end position="17"/>
    </location>
</feature>
<evidence type="ECO:0000313" key="2">
    <source>
        <dbReference type="EMBL" id="MCI71503.1"/>
    </source>
</evidence>
<evidence type="ECO:0000256" key="1">
    <source>
        <dbReference type="SAM" id="MobiDB-lite"/>
    </source>
</evidence>
<accession>A0A392UDB0</accession>
<comment type="caution">
    <text evidence="2">The sequence shown here is derived from an EMBL/GenBank/DDBJ whole genome shotgun (WGS) entry which is preliminary data.</text>
</comment>
<protein>
    <submittedName>
        <fullName evidence="2">Uncharacterized protein</fullName>
    </submittedName>
</protein>
<proteinExistence type="predicted"/>
<keyword evidence="3" id="KW-1185">Reference proteome</keyword>
<feature type="region of interest" description="Disordered" evidence="1">
    <location>
        <begin position="1"/>
        <end position="26"/>
    </location>
</feature>
<feature type="non-terminal residue" evidence="2">
    <location>
        <position position="41"/>
    </location>
</feature>
<name>A0A392UDB0_9FABA</name>
<dbReference type="EMBL" id="LXQA010797491">
    <property type="protein sequence ID" value="MCI71503.1"/>
    <property type="molecule type" value="Genomic_DNA"/>
</dbReference>